<proteinExistence type="predicted"/>
<sequence>MTKILHITNHQGTTKNLENICVQLHISENLTTQTCNFPYYISQESANHIWEQYATRIRDFQILVFTDTTMYARPFLQNLDKHSATIIIYITNRYDWGFFGNHGDDIVLYNDLYKVASSNSRVIICADNRYDQWWAKWAGGLHFRYNDCIRLVPKIHDYGEPCSQKLFIYNRGTHVRNYVDELLCRGVQYDIYGPDYEMYIDNAHIAEYTGILHLPYQTNIQSLWENLGCGNIYFIPSKSLMTQWVLETQWYYWEERSKPREVLLMSIDLAEWYQPDLAECFVYFDDWEDLVKKIENLDRRAKKQAIRERVLQSNEDGLAKWKSIFNI</sequence>
<organism evidence="1">
    <name type="scientific">viral metagenome</name>
    <dbReference type="NCBI Taxonomy" id="1070528"/>
    <lineage>
        <taxon>unclassified sequences</taxon>
        <taxon>metagenomes</taxon>
        <taxon>organismal metagenomes</taxon>
    </lineage>
</organism>
<evidence type="ECO:0000313" key="1">
    <source>
        <dbReference type="EMBL" id="QHU17373.1"/>
    </source>
</evidence>
<accession>A0A6C0KJB5</accession>
<dbReference type="AlphaFoldDB" id="A0A6C0KJB5"/>
<name>A0A6C0KJB5_9ZZZZ</name>
<protein>
    <recommendedName>
        <fullName evidence="2">Glycosyltransferase</fullName>
    </recommendedName>
</protein>
<evidence type="ECO:0008006" key="2">
    <source>
        <dbReference type="Google" id="ProtNLM"/>
    </source>
</evidence>
<dbReference type="EMBL" id="MN740902">
    <property type="protein sequence ID" value="QHU17373.1"/>
    <property type="molecule type" value="Genomic_DNA"/>
</dbReference>
<reference evidence="1" key="1">
    <citation type="journal article" date="2020" name="Nature">
        <title>Giant virus diversity and host interactions through global metagenomics.</title>
        <authorList>
            <person name="Schulz F."/>
            <person name="Roux S."/>
            <person name="Paez-Espino D."/>
            <person name="Jungbluth S."/>
            <person name="Walsh D.A."/>
            <person name="Denef V.J."/>
            <person name="McMahon K.D."/>
            <person name="Konstantinidis K.T."/>
            <person name="Eloe-Fadrosh E.A."/>
            <person name="Kyrpides N.C."/>
            <person name="Woyke T."/>
        </authorList>
    </citation>
    <scope>NUCLEOTIDE SEQUENCE</scope>
    <source>
        <strain evidence="1">GVMAG-S-3300012000-57</strain>
    </source>
</reference>